<dbReference type="Proteomes" id="UP000267029">
    <property type="component" value="Unassembled WGS sequence"/>
</dbReference>
<evidence type="ECO:0000313" key="9">
    <source>
        <dbReference type="Proteomes" id="UP000267029"/>
    </source>
</evidence>
<dbReference type="AlphaFoldDB" id="A0A0R3U690"/>
<protein>
    <recommendedName>
        <fullName evidence="10">Dynein assembly factor 3 C-terminal domain-containing protein</fullName>
    </recommendedName>
</protein>
<keyword evidence="3" id="KW-0970">Cilium biogenesis/degradation</keyword>
<evidence type="ECO:0000256" key="2">
    <source>
        <dbReference type="ARBA" id="ARBA00022490"/>
    </source>
</evidence>
<comment type="similarity">
    <text evidence="1">Belongs to the DNAAF3 family.</text>
</comment>
<keyword evidence="2" id="KW-0963">Cytoplasm</keyword>
<dbReference type="Pfam" id="PF14737">
    <property type="entry name" value="DUF4470"/>
    <property type="match status" value="1"/>
</dbReference>
<dbReference type="InterPro" id="IPR039304">
    <property type="entry name" value="DNAAF3"/>
</dbReference>
<evidence type="ECO:0008006" key="10">
    <source>
        <dbReference type="Google" id="ProtNLM"/>
    </source>
</evidence>
<dbReference type="GO" id="GO:0120293">
    <property type="term" value="C:dynein axonemal particle"/>
    <property type="evidence" value="ECO:0007669"/>
    <property type="project" value="UniProtKB-SubCell"/>
</dbReference>
<evidence type="ECO:0000259" key="6">
    <source>
        <dbReference type="Pfam" id="PF14737"/>
    </source>
</evidence>
<name>A0A0R3U690_MESCO</name>
<dbReference type="InterPro" id="IPR027974">
    <property type="entry name" value="DUF4470"/>
</dbReference>
<dbReference type="PANTHER" id="PTHR22118:SF14">
    <property type="entry name" value="DYNEIN AXONEMAL ASSEMBLY FACTOR 3"/>
    <property type="match status" value="1"/>
</dbReference>
<evidence type="ECO:0000256" key="1">
    <source>
        <dbReference type="ARBA" id="ARBA00010449"/>
    </source>
</evidence>
<dbReference type="GO" id="GO:0070286">
    <property type="term" value="P:axonemal dynein complex assembly"/>
    <property type="evidence" value="ECO:0007669"/>
    <property type="project" value="InterPro"/>
</dbReference>
<gene>
    <name evidence="8" type="ORF">MCOS_LOCUS2277</name>
</gene>
<comment type="subcellular location">
    <subcellularLocation>
        <location evidence="4">Dynein axonemal particle</location>
    </subcellularLocation>
</comment>
<evidence type="ECO:0000256" key="4">
    <source>
        <dbReference type="ARBA" id="ARBA00024190"/>
    </source>
</evidence>
<feature type="domain" description="DUF4470" evidence="6">
    <location>
        <begin position="14"/>
        <end position="120"/>
    </location>
</feature>
<dbReference type="STRING" id="53468.A0A0R3U690"/>
<feature type="region of interest" description="Disordered" evidence="5">
    <location>
        <begin position="348"/>
        <end position="435"/>
    </location>
</feature>
<dbReference type="InterPro" id="IPR028235">
    <property type="entry name" value="DNAAF3_C"/>
</dbReference>
<dbReference type="EMBL" id="UXSR01000357">
    <property type="protein sequence ID" value="VDD76274.1"/>
    <property type="molecule type" value="Genomic_DNA"/>
</dbReference>
<evidence type="ECO:0000256" key="3">
    <source>
        <dbReference type="ARBA" id="ARBA00022794"/>
    </source>
</evidence>
<feature type="compositionally biased region" description="Polar residues" evidence="5">
    <location>
        <begin position="382"/>
        <end position="394"/>
    </location>
</feature>
<evidence type="ECO:0000259" key="7">
    <source>
        <dbReference type="Pfam" id="PF14740"/>
    </source>
</evidence>
<evidence type="ECO:0000256" key="5">
    <source>
        <dbReference type="SAM" id="MobiDB-lite"/>
    </source>
</evidence>
<proteinExistence type="inferred from homology"/>
<reference evidence="8 9" key="1">
    <citation type="submission" date="2018-10" db="EMBL/GenBank/DDBJ databases">
        <authorList>
            <consortium name="Pathogen Informatics"/>
        </authorList>
    </citation>
    <scope>NUCLEOTIDE SEQUENCE [LARGE SCALE GENOMIC DNA]</scope>
</reference>
<feature type="domain" description="Dynein assembly factor 3 C-terminal" evidence="7">
    <location>
        <begin position="154"/>
        <end position="538"/>
    </location>
</feature>
<dbReference type="OrthoDB" id="538817at2759"/>
<dbReference type="Pfam" id="PF14740">
    <property type="entry name" value="DUF4471"/>
    <property type="match status" value="1"/>
</dbReference>
<sequence>MFNNDSEALGYITWWGLSPAINLLSDLSAPKDSINVFLFGAVDTRHMIKTVSGSMSKSCKIKFKLFESCIELVARHILQLYLIGMPREDLGLQGRQCMHVLKLILTEKTETFLEIFGNTLVRDSTEIWLEEVATKFIKIVTGNGVFDMFHPYVSLVKLKSKDRDHLECTLKSWRRKNLPKFEISTYWNSRVRQHLGVRYDAIPNVFDWDCSITLRDRGIKTLDSREYSRWRETGVAFTPRQASYLAPNRTLASPRYFSHRVSSGSLGGSTLIGYWGDIVCSPYLAFGTSTDRSPELNRSLPGGRVLYGASLLSEVNLMCLFWELHHGRPAPASFVSTLIGQDRKFDKFDKSKDEETDGQSNDREVGEDEESQTRGKPDGDLTETNNSETQIKGNSDSTSTESHTIESHGDTTGSETKSEEATSSKPNIEALDETDEGSVNLCERFQVDFYSPGTTIVDLSTRLRSQFEDDANKASVIYVGCSSLILLSNATQSLLDVCTHDCRLIVESVLYIVGLKEEAIRNYVKRAGEIASSVGFKWVKPADPMKDHHLFFIRDSNQEHTC</sequence>
<organism evidence="8 9">
    <name type="scientific">Mesocestoides corti</name>
    <name type="common">Flatworm</name>
    <dbReference type="NCBI Taxonomy" id="53468"/>
    <lineage>
        <taxon>Eukaryota</taxon>
        <taxon>Metazoa</taxon>
        <taxon>Spiralia</taxon>
        <taxon>Lophotrochozoa</taxon>
        <taxon>Platyhelminthes</taxon>
        <taxon>Cestoda</taxon>
        <taxon>Eucestoda</taxon>
        <taxon>Cyclophyllidea</taxon>
        <taxon>Mesocestoididae</taxon>
        <taxon>Mesocestoides</taxon>
    </lineage>
</organism>
<dbReference type="GO" id="GO:0044458">
    <property type="term" value="P:motile cilium assembly"/>
    <property type="evidence" value="ECO:0007669"/>
    <property type="project" value="TreeGrafter"/>
</dbReference>
<accession>A0A0R3U690</accession>
<dbReference type="PANTHER" id="PTHR22118">
    <property type="entry name" value="DYNEIN ASSEMBLY FACTOR 3, AXONEMAL"/>
    <property type="match status" value="1"/>
</dbReference>
<evidence type="ECO:0000313" key="8">
    <source>
        <dbReference type="EMBL" id="VDD76274.1"/>
    </source>
</evidence>
<keyword evidence="9" id="KW-1185">Reference proteome</keyword>